<dbReference type="EMBL" id="BART01027269">
    <property type="protein sequence ID" value="GAG91391.1"/>
    <property type="molecule type" value="Genomic_DNA"/>
</dbReference>
<accession>X1D4I6</accession>
<protein>
    <submittedName>
        <fullName evidence="1">Uncharacterized protein</fullName>
    </submittedName>
</protein>
<proteinExistence type="predicted"/>
<gene>
    <name evidence="1" type="ORF">S01H4_48378</name>
</gene>
<evidence type="ECO:0000313" key="1">
    <source>
        <dbReference type="EMBL" id="GAG91391.1"/>
    </source>
</evidence>
<dbReference type="AlphaFoldDB" id="X1D4I6"/>
<comment type="caution">
    <text evidence="1">The sequence shown here is derived from an EMBL/GenBank/DDBJ whole genome shotgun (WGS) entry which is preliminary data.</text>
</comment>
<reference evidence="1" key="1">
    <citation type="journal article" date="2014" name="Front. Microbiol.">
        <title>High frequency of phylogenetically diverse reductive dehalogenase-homologous genes in deep subseafloor sedimentary metagenomes.</title>
        <authorList>
            <person name="Kawai M."/>
            <person name="Futagami T."/>
            <person name="Toyoda A."/>
            <person name="Takaki Y."/>
            <person name="Nishi S."/>
            <person name="Hori S."/>
            <person name="Arai W."/>
            <person name="Tsubouchi T."/>
            <person name="Morono Y."/>
            <person name="Uchiyama I."/>
            <person name="Ito T."/>
            <person name="Fujiyama A."/>
            <person name="Inagaki F."/>
            <person name="Takami H."/>
        </authorList>
    </citation>
    <scope>NUCLEOTIDE SEQUENCE</scope>
    <source>
        <strain evidence="1">Expedition CK06-06</strain>
    </source>
</reference>
<feature type="non-terminal residue" evidence="1">
    <location>
        <position position="1"/>
    </location>
</feature>
<name>X1D4I6_9ZZZZ</name>
<sequence length="57" mass="6184">VGVALGAILPPLFVDFGVPSTYILQAVLYGSVAKSVKTWANVKLRAWKKIAKRPKNC</sequence>
<organism evidence="1">
    <name type="scientific">marine sediment metagenome</name>
    <dbReference type="NCBI Taxonomy" id="412755"/>
    <lineage>
        <taxon>unclassified sequences</taxon>
        <taxon>metagenomes</taxon>
        <taxon>ecological metagenomes</taxon>
    </lineage>
</organism>